<dbReference type="GO" id="GO:0003700">
    <property type="term" value="F:DNA-binding transcription factor activity"/>
    <property type="evidence" value="ECO:0007669"/>
    <property type="project" value="InterPro"/>
</dbReference>
<reference evidence="5 6" key="1">
    <citation type="submission" date="2020-01" db="EMBL/GenBank/DDBJ databases">
        <title>Insect and environment-associated Actinomycetes.</title>
        <authorList>
            <person name="Currrie C."/>
            <person name="Chevrette M."/>
            <person name="Carlson C."/>
            <person name="Stubbendieck R."/>
            <person name="Wendt-Pienkowski E."/>
        </authorList>
    </citation>
    <scope>NUCLEOTIDE SEQUENCE [LARGE SCALE GENOMIC DNA]</scope>
    <source>
        <strain evidence="5 6">SID7754</strain>
    </source>
</reference>
<gene>
    <name evidence="5" type="ORF">G3I21_12305</name>
</gene>
<feature type="domain" description="HTH araC/xylS-type" evidence="4">
    <location>
        <begin position="215"/>
        <end position="316"/>
    </location>
</feature>
<keyword evidence="3" id="KW-0804">Transcription</keyword>
<dbReference type="InterPro" id="IPR018060">
    <property type="entry name" value="HTH_AraC"/>
</dbReference>
<evidence type="ECO:0000313" key="6">
    <source>
        <dbReference type="Proteomes" id="UP000470520"/>
    </source>
</evidence>
<dbReference type="PANTHER" id="PTHR46796:SF6">
    <property type="entry name" value="ARAC SUBFAMILY"/>
    <property type="match status" value="1"/>
</dbReference>
<name>A0A7K3QRT3_9ACTN</name>
<dbReference type="PROSITE" id="PS01124">
    <property type="entry name" value="HTH_ARAC_FAMILY_2"/>
    <property type="match status" value="1"/>
</dbReference>
<dbReference type="InterPro" id="IPR020449">
    <property type="entry name" value="Tscrpt_reg_AraC-type_HTH"/>
</dbReference>
<keyword evidence="1" id="KW-0805">Transcription regulation</keyword>
<evidence type="ECO:0000259" key="4">
    <source>
        <dbReference type="PROSITE" id="PS01124"/>
    </source>
</evidence>
<accession>A0A7K3QRT3</accession>
<evidence type="ECO:0000313" key="5">
    <source>
        <dbReference type="EMBL" id="NEB92490.1"/>
    </source>
</evidence>
<evidence type="ECO:0000256" key="1">
    <source>
        <dbReference type="ARBA" id="ARBA00023015"/>
    </source>
</evidence>
<protein>
    <submittedName>
        <fullName evidence="5">Helix-turn-helix domain-containing protein</fullName>
    </submittedName>
</protein>
<dbReference type="SUPFAM" id="SSF46689">
    <property type="entry name" value="Homeodomain-like"/>
    <property type="match status" value="1"/>
</dbReference>
<evidence type="ECO:0000256" key="3">
    <source>
        <dbReference type="ARBA" id="ARBA00023163"/>
    </source>
</evidence>
<proteinExistence type="predicted"/>
<dbReference type="GO" id="GO:0043565">
    <property type="term" value="F:sequence-specific DNA binding"/>
    <property type="evidence" value="ECO:0007669"/>
    <property type="project" value="InterPro"/>
</dbReference>
<dbReference type="InterPro" id="IPR035418">
    <property type="entry name" value="AraC-bd_2"/>
</dbReference>
<dbReference type="AlphaFoldDB" id="A0A7K3QRT3"/>
<dbReference type="Pfam" id="PF12833">
    <property type="entry name" value="HTH_18"/>
    <property type="match status" value="1"/>
</dbReference>
<dbReference type="Pfam" id="PF14525">
    <property type="entry name" value="AraC_binding_2"/>
    <property type="match status" value="1"/>
</dbReference>
<sequence length="322" mass="35445">MARAWDIGDLSSAERSDAVHDVIARMTGSVNIRFPQKGKSVEASGTTSHVGPMTLATVKTNAMSVQRTSLHTGDGFDASVYLGLQIQGFSTVIQHGRQATLRPGDLIVYDSTEPYTIVDTSGIWQHFFKIPTERLALPLETLRKSSATNLAPGHTIANMTAHHFARLAADPRDFEGLTTSAVGQPSIDLLRVAIATHCDDEGSTHREILHDSLPTRIMEFIRSNLANPDLGAALVAAEHHISIRYLYKILAAEGIPLSEWVRTRRLEECKAELSKGGPASGTIETVARRWGFTDMSSFSRSFRTAYGMTPRDWRSLHRNRPI</sequence>
<keyword evidence="2" id="KW-0238">DNA-binding</keyword>
<dbReference type="InterPro" id="IPR009057">
    <property type="entry name" value="Homeodomain-like_sf"/>
</dbReference>
<dbReference type="Gene3D" id="1.10.10.60">
    <property type="entry name" value="Homeodomain-like"/>
    <property type="match status" value="1"/>
</dbReference>
<dbReference type="Proteomes" id="UP000470520">
    <property type="component" value="Unassembled WGS sequence"/>
</dbReference>
<dbReference type="PRINTS" id="PR00032">
    <property type="entry name" value="HTHARAC"/>
</dbReference>
<organism evidence="5 6">
    <name type="scientific">Streptomyces bauhiniae</name>
    <dbReference type="NCBI Taxonomy" id="2340725"/>
    <lineage>
        <taxon>Bacteria</taxon>
        <taxon>Bacillati</taxon>
        <taxon>Actinomycetota</taxon>
        <taxon>Actinomycetes</taxon>
        <taxon>Kitasatosporales</taxon>
        <taxon>Streptomycetaceae</taxon>
        <taxon>Streptomyces</taxon>
    </lineage>
</organism>
<evidence type="ECO:0000256" key="2">
    <source>
        <dbReference type="ARBA" id="ARBA00023125"/>
    </source>
</evidence>
<dbReference type="InterPro" id="IPR050204">
    <property type="entry name" value="AraC_XylS_family_regulators"/>
</dbReference>
<dbReference type="SMART" id="SM00342">
    <property type="entry name" value="HTH_ARAC"/>
    <property type="match status" value="1"/>
</dbReference>
<comment type="caution">
    <text evidence="5">The sequence shown here is derived from an EMBL/GenBank/DDBJ whole genome shotgun (WGS) entry which is preliminary data.</text>
</comment>
<dbReference type="EMBL" id="JAAGMR010000145">
    <property type="protein sequence ID" value="NEB92490.1"/>
    <property type="molecule type" value="Genomic_DNA"/>
</dbReference>
<dbReference type="RefSeq" id="WP_164188286.1">
    <property type="nucleotide sequence ID" value="NZ_JAAGMR010000145.1"/>
</dbReference>
<dbReference type="PANTHER" id="PTHR46796">
    <property type="entry name" value="HTH-TYPE TRANSCRIPTIONAL ACTIVATOR RHAS-RELATED"/>
    <property type="match status" value="1"/>
</dbReference>